<keyword evidence="3 5" id="KW-0479">Metal-binding</keyword>
<dbReference type="EMBL" id="DYVR01000185">
    <property type="protein sequence ID" value="HJF85362.1"/>
    <property type="molecule type" value="Genomic_DNA"/>
</dbReference>
<dbReference type="InterPro" id="IPR020538">
    <property type="entry name" value="Hydgase_Ni_incorp_HypA/HybF_CS"/>
</dbReference>
<organism evidence="6 7">
    <name type="scientific">Megamonas hypermegale</name>
    <dbReference type="NCBI Taxonomy" id="158847"/>
    <lineage>
        <taxon>Bacteria</taxon>
        <taxon>Bacillati</taxon>
        <taxon>Bacillota</taxon>
        <taxon>Negativicutes</taxon>
        <taxon>Selenomonadales</taxon>
        <taxon>Selenomonadaceae</taxon>
        <taxon>Megamonas</taxon>
    </lineage>
</organism>
<evidence type="ECO:0000256" key="5">
    <source>
        <dbReference type="HAMAP-Rule" id="MF_00213"/>
    </source>
</evidence>
<feature type="binding site" evidence="5">
    <location>
        <position position="89"/>
    </location>
    <ligand>
        <name>Zn(2+)</name>
        <dbReference type="ChEBI" id="CHEBI:29105"/>
    </ligand>
</feature>
<proteinExistence type="inferred from homology"/>
<feature type="binding site" evidence="5">
    <location>
        <position position="2"/>
    </location>
    <ligand>
        <name>Ni(2+)</name>
        <dbReference type="ChEBI" id="CHEBI:49786"/>
    </ligand>
</feature>
<dbReference type="PANTHER" id="PTHR34535:SF3">
    <property type="entry name" value="HYDROGENASE MATURATION FACTOR HYPA"/>
    <property type="match status" value="1"/>
</dbReference>
<dbReference type="PIRSF" id="PIRSF004761">
    <property type="entry name" value="Hydrgn_mat_HypA"/>
    <property type="match status" value="1"/>
</dbReference>
<dbReference type="HAMAP" id="MF_00213">
    <property type="entry name" value="HypA_HybF"/>
    <property type="match status" value="1"/>
</dbReference>
<dbReference type="InterPro" id="IPR000688">
    <property type="entry name" value="HypA/HybF"/>
</dbReference>
<feature type="binding site" evidence="5">
    <location>
        <position position="92"/>
    </location>
    <ligand>
        <name>Zn(2+)</name>
        <dbReference type="ChEBI" id="CHEBI:29105"/>
    </ligand>
</feature>
<reference evidence="6" key="2">
    <citation type="submission" date="2021-09" db="EMBL/GenBank/DDBJ databases">
        <authorList>
            <person name="Gilroy R."/>
        </authorList>
    </citation>
    <scope>NUCLEOTIDE SEQUENCE</scope>
    <source>
        <strain evidence="6">7318</strain>
    </source>
</reference>
<dbReference type="NCBIfam" id="TIGR00100">
    <property type="entry name" value="hypA"/>
    <property type="match status" value="1"/>
</dbReference>
<dbReference type="Proteomes" id="UP000780768">
    <property type="component" value="Unassembled WGS sequence"/>
</dbReference>
<dbReference type="RefSeq" id="WP_289548889.1">
    <property type="nucleotide sequence ID" value="NZ_CAKMHU010000012.1"/>
</dbReference>
<evidence type="ECO:0000256" key="3">
    <source>
        <dbReference type="ARBA" id="ARBA00022723"/>
    </source>
</evidence>
<dbReference type="GO" id="GO:0051604">
    <property type="term" value="P:protein maturation"/>
    <property type="evidence" value="ECO:0007669"/>
    <property type="project" value="InterPro"/>
</dbReference>
<evidence type="ECO:0000313" key="6">
    <source>
        <dbReference type="EMBL" id="HJF85362.1"/>
    </source>
</evidence>
<name>A0A921L8A6_9FIRM</name>
<dbReference type="GO" id="GO:0008270">
    <property type="term" value="F:zinc ion binding"/>
    <property type="evidence" value="ECO:0007669"/>
    <property type="project" value="UniProtKB-UniRule"/>
</dbReference>
<protein>
    <recommendedName>
        <fullName evidence="5">Hydrogenase maturation factor HypA</fullName>
    </recommendedName>
</protein>
<evidence type="ECO:0000256" key="2">
    <source>
        <dbReference type="ARBA" id="ARBA00022596"/>
    </source>
</evidence>
<feature type="binding site" evidence="5">
    <location>
        <position position="73"/>
    </location>
    <ligand>
        <name>Zn(2+)</name>
        <dbReference type="ChEBI" id="CHEBI:29105"/>
    </ligand>
</feature>
<keyword evidence="4 5" id="KW-0862">Zinc</keyword>
<comment type="similarity">
    <text evidence="1 5">Belongs to the HypA/HybF family.</text>
</comment>
<dbReference type="Pfam" id="PF01155">
    <property type="entry name" value="HypA"/>
    <property type="match status" value="1"/>
</dbReference>
<feature type="binding site" evidence="5">
    <location>
        <position position="76"/>
    </location>
    <ligand>
        <name>Zn(2+)</name>
        <dbReference type="ChEBI" id="CHEBI:29105"/>
    </ligand>
</feature>
<dbReference type="GO" id="GO:0016151">
    <property type="term" value="F:nickel cation binding"/>
    <property type="evidence" value="ECO:0007669"/>
    <property type="project" value="UniProtKB-UniRule"/>
</dbReference>
<gene>
    <name evidence="5 6" type="primary">hypA</name>
    <name evidence="6" type="ORF">K8V65_06865</name>
</gene>
<dbReference type="PROSITE" id="PS01249">
    <property type="entry name" value="HYPA"/>
    <property type="match status" value="1"/>
</dbReference>
<comment type="function">
    <text evidence="5">Involved in the maturation of [NiFe] hydrogenases. Required for nickel insertion into the metal center of the hydrogenase.</text>
</comment>
<reference evidence="6" key="1">
    <citation type="journal article" date="2021" name="PeerJ">
        <title>Extensive microbial diversity within the chicken gut microbiome revealed by metagenomics and culture.</title>
        <authorList>
            <person name="Gilroy R."/>
            <person name="Ravi A."/>
            <person name="Getino M."/>
            <person name="Pursley I."/>
            <person name="Horton D.L."/>
            <person name="Alikhan N.F."/>
            <person name="Baker D."/>
            <person name="Gharbi K."/>
            <person name="Hall N."/>
            <person name="Watson M."/>
            <person name="Adriaenssens E.M."/>
            <person name="Foster-Nyarko E."/>
            <person name="Jarju S."/>
            <person name="Secka A."/>
            <person name="Antonio M."/>
            <person name="Oren A."/>
            <person name="Chaudhuri R.R."/>
            <person name="La Ragione R."/>
            <person name="Hildebrand F."/>
            <person name="Pallen M.J."/>
        </authorList>
    </citation>
    <scope>NUCLEOTIDE SEQUENCE</scope>
    <source>
        <strain evidence="6">7318</strain>
    </source>
</reference>
<evidence type="ECO:0000256" key="1">
    <source>
        <dbReference type="ARBA" id="ARBA00010748"/>
    </source>
</evidence>
<dbReference type="PANTHER" id="PTHR34535">
    <property type="entry name" value="HYDROGENASE MATURATION FACTOR HYPA"/>
    <property type="match status" value="1"/>
</dbReference>
<keyword evidence="2 5" id="KW-0533">Nickel</keyword>
<dbReference type="AlphaFoldDB" id="A0A921L8A6"/>
<sequence length="113" mass="12475">MHEMALAEGILDIVLGYADKNEAKKVTEISILVGEMTGVVPESLEFCFDSLSKGTKAQGAKLVLKHIPLVARCLDCGNETKIERYNFTCPNCKSLRMEIVSGRELRVESLEAE</sequence>
<dbReference type="Gene3D" id="3.30.2320.80">
    <property type="match status" value="1"/>
</dbReference>
<evidence type="ECO:0000313" key="7">
    <source>
        <dbReference type="Proteomes" id="UP000780768"/>
    </source>
</evidence>
<evidence type="ECO:0000256" key="4">
    <source>
        <dbReference type="ARBA" id="ARBA00022833"/>
    </source>
</evidence>
<accession>A0A921L8A6</accession>
<comment type="caution">
    <text evidence="6">The sequence shown here is derived from an EMBL/GenBank/DDBJ whole genome shotgun (WGS) entry which is preliminary data.</text>
</comment>